<dbReference type="SUPFAM" id="SSF51322">
    <property type="entry name" value="Cyanovirin-N"/>
    <property type="match status" value="2"/>
</dbReference>
<dbReference type="InterPro" id="IPR011058">
    <property type="entry name" value="Cyanovirin-N"/>
</dbReference>
<comment type="caution">
    <text evidence="3">The sequence shown here is derived from an EMBL/GenBank/DDBJ whole genome shotgun (WGS) entry which is preliminary data.</text>
</comment>
<protein>
    <recommendedName>
        <fullName evidence="2">Cyanovirin-N domain-containing protein</fullName>
    </recommendedName>
</protein>
<evidence type="ECO:0000259" key="2">
    <source>
        <dbReference type="SMART" id="SM01111"/>
    </source>
</evidence>
<evidence type="ECO:0000313" key="4">
    <source>
        <dbReference type="Proteomes" id="UP001056436"/>
    </source>
</evidence>
<dbReference type="SMART" id="SM01111">
    <property type="entry name" value="CVNH"/>
    <property type="match status" value="1"/>
</dbReference>
<reference evidence="3" key="1">
    <citation type="submission" date="2019-01" db="EMBL/GenBank/DDBJ databases">
        <title>Colletotrichum abscissum LGMF1257.</title>
        <authorList>
            <person name="Baroncelli R."/>
        </authorList>
    </citation>
    <scope>NUCLEOTIDE SEQUENCE</scope>
    <source>
        <strain evidence="3">Ca142</strain>
    </source>
</reference>
<evidence type="ECO:0000256" key="1">
    <source>
        <dbReference type="SAM" id="SignalP"/>
    </source>
</evidence>
<feature type="signal peptide" evidence="1">
    <location>
        <begin position="1"/>
        <end position="20"/>
    </location>
</feature>
<name>A0A9P9X927_9PEZI</name>
<dbReference type="AlphaFoldDB" id="A0A9P9X927"/>
<dbReference type="Proteomes" id="UP001056436">
    <property type="component" value="Unassembled WGS sequence"/>
</dbReference>
<keyword evidence="4" id="KW-1185">Reference proteome</keyword>
<gene>
    <name evidence="3" type="ORF">CABS02_10538</name>
</gene>
<keyword evidence="1" id="KW-0732">Signal</keyword>
<organism evidence="3 4">
    <name type="scientific">Colletotrichum abscissum</name>
    <dbReference type="NCBI Taxonomy" id="1671311"/>
    <lineage>
        <taxon>Eukaryota</taxon>
        <taxon>Fungi</taxon>
        <taxon>Dikarya</taxon>
        <taxon>Ascomycota</taxon>
        <taxon>Pezizomycotina</taxon>
        <taxon>Sordariomycetes</taxon>
        <taxon>Hypocreomycetidae</taxon>
        <taxon>Glomerellales</taxon>
        <taxon>Glomerellaceae</taxon>
        <taxon>Colletotrichum</taxon>
        <taxon>Colletotrichum acutatum species complex</taxon>
    </lineage>
</organism>
<feature type="chain" id="PRO_5040410396" description="Cyanovirin-N domain-containing protein" evidence="1">
    <location>
        <begin position="21"/>
        <end position="144"/>
    </location>
</feature>
<dbReference type="OrthoDB" id="4672515at2759"/>
<proteinExistence type="predicted"/>
<feature type="domain" description="Cyanovirin-N" evidence="2">
    <location>
        <begin position="22"/>
        <end position="144"/>
    </location>
</feature>
<dbReference type="Pfam" id="PF08881">
    <property type="entry name" value="CVNH"/>
    <property type="match status" value="1"/>
</dbReference>
<dbReference type="EMBL" id="SDAQ01000080">
    <property type="protein sequence ID" value="KAI3542080.1"/>
    <property type="molecule type" value="Genomic_DNA"/>
</dbReference>
<evidence type="ECO:0000313" key="3">
    <source>
        <dbReference type="EMBL" id="KAI3542080.1"/>
    </source>
</evidence>
<sequence>MHAFTVLALLTASAVQLVAAGGFASTCSDMTYSGTTFTAQCKNNFVDPYFEKAPIDLSKCLANVGGKVVCRPKRYSLLKKSEWLRNPPSTDVSLASPSFKFCDCGLGSDKKILNCRCTDSTGTKQPSSLNLDTCLTNNDGNLSC</sequence>
<dbReference type="Gene3D" id="2.30.60.10">
    <property type="entry name" value="Cyanovirin-N"/>
    <property type="match status" value="2"/>
</dbReference>
<dbReference type="InterPro" id="IPR036673">
    <property type="entry name" value="Cyanovirin-N_sf"/>
</dbReference>
<accession>A0A9P9X927</accession>